<dbReference type="GeneID" id="90540019"/>
<evidence type="ECO:0000313" key="2">
    <source>
        <dbReference type="EMBL" id="WUR02216.1"/>
    </source>
</evidence>
<dbReference type="KEGG" id="vnx:VNE69_01155"/>
<evidence type="ECO:0000256" key="1">
    <source>
        <dbReference type="ARBA" id="ARBA00006218"/>
    </source>
</evidence>
<dbReference type="InterPro" id="IPR024096">
    <property type="entry name" value="NO_sig/Golgi_transp_ligand-bd"/>
</dbReference>
<dbReference type="EMBL" id="CP142726">
    <property type="protein sequence ID" value="WUR02216.1"/>
    <property type="molecule type" value="Genomic_DNA"/>
</dbReference>
<comment type="similarity">
    <text evidence="1">Belongs to the TRAPP small subunits family. BET3 subfamily.</text>
</comment>
<dbReference type="Gene3D" id="3.30.1380.20">
    <property type="entry name" value="Trafficking protein particle complex subunit 3"/>
    <property type="match status" value="1"/>
</dbReference>
<name>A0AAX4J8G1_9MICR</name>
<organism evidence="2 3">
    <name type="scientific">Vairimorpha necatrix</name>
    <dbReference type="NCBI Taxonomy" id="6039"/>
    <lineage>
        <taxon>Eukaryota</taxon>
        <taxon>Fungi</taxon>
        <taxon>Fungi incertae sedis</taxon>
        <taxon>Microsporidia</taxon>
        <taxon>Nosematidae</taxon>
        <taxon>Vairimorpha</taxon>
    </lineage>
</organism>
<dbReference type="SUPFAM" id="SSF111126">
    <property type="entry name" value="Ligand-binding domain in the NO signalling and Golgi transport"/>
    <property type="match status" value="1"/>
</dbReference>
<keyword evidence="3" id="KW-1185">Reference proteome</keyword>
<proteinExistence type="inferred from homology"/>
<dbReference type="InterPro" id="IPR007194">
    <property type="entry name" value="TRAPP_component"/>
</dbReference>
<sequence>MKENDQFLKFALCALVQDLKDNNEDIENEMKKIGHIFCRSALEILDFNRETDLQSLLYNITYTLLEKIHSSPRKLEISSTNNKEYFIFEYEPFFTKHVPLTETWKDFCPESVMTGVIEYAIAASGFKCEVSGYVRPIEKYPDTVVYFIKVHE</sequence>
<evidence type="ECO:0000313" key="3">
    <source>
        <dbReference type="Proteomes" id="UP001334084"/>
    </source>
</evidence>
<gene>
    <name evidence="2" type="ORF">VNE69_01155</name>
</gene>
<protein>
    <submittedName>
        <fullName evidence="2">Trafficking protein particle complex subunit</fullName>
    </submittedName>
</protein>
<dbReference type="RefSeq" id="XP_065328361.1">
    <property type="nucleotide sequence ID" value="XM_065472289.1"/>
</dbReference>
<dbReference type="AlphaFoldDB" id="A0AAX4J8G1"/>
<dbReference type="Proteomes" id="UP001334084">
    <property type="component" value="Chromosome 1"/>
</dbReference>
<accession>A0AAX4J8G1</accession>
<reference evidence="2" key="1">
    <citation type="journal article" date="2024" name="BMC Genomics">
        <title>Functional annotation of a divergent genome using sequence and structure-based similarity.</title>
        <authorList>
            <person name="Svedberg D."/>
            <person name="Winiger R.R."/>
            <person name="Berg A."/>
            <person name="Sharma H."/>
            <person name="Tellgren-Roth C."/>
            <person name="Debrunner-Vossbrinck B.A."/>
            <person name="Vossbrinck C.R."/>
            <person name="Barandun J."/>
        </authorList>
    </citation>
    <scope>NUCLEOTIDE SEQUENCE</scope>
    <source>
        <strain evidence="2">Illinois isolate</strain>
    </source>
</reference>
<dbReference type="Pfam" id="PF04051">
    <property type="entry name" value="TRAPP"/>
    <property type="match status" value="1"/>
</dbReference>